<evidence type="ECO:0000313" key="7">
    <source>
        <dbReference type="Proteomes" id="UP001317963"/>
    </source>
</evidence>
<feature type="transmembrane region" description="Helical" evidence="5">
    <location>
        <begin position="72"/>
        <end position="91"/>
    </location>
</feature>
<evidence type="ECO:0000256" key="1">
    <source>
        <dbReference type="ARBA" id="ARBA00004141"/>
    </source>
</evidence>
<dbReference type="Proteomes" id="UP001317963">
    <property type="component" value="Chromosome"/>
</dbReference>
<reference evidence="6 7" key="1">
    <citation type="submission" date="2019-02" db="EMBL/GenBank/DDBJ databases">
        <title>Halieaceae_genomes.</title>
        <authorList>
            <person name="Li S.-H."/>
        </authorList>
    </citation>
    <scope>NUCLEOTIDE SEQUENCE [LARGE SCALE GENOMIC DNA]</scope>
    <source>
        <strain evidence="6 7">JH123</strain>
    </source>
</reference>
<keyword evidence="4 5" id="KW-0472">Membrane</keyword>
<protein>
    <submittedName>
        <fullName evidence="6">CvpA family protein</fullName>
    </submittedName>
</protein>
<sequence length="186" mass="20371">METTLVEFFQDFNQFDWIVLGVVIISALFGLSRGFAREVTSFLGWVGAFLLANVLALPVSETMSDIINDRSIRYITAWGGVFVAVLFFFGSVGRWLSNQLRQPGLNFGNRLLGACFGAARGVIIAAALTLLFKGVIPDSEATLLKESVVIDDLEIVAEWLADNFDDVLNGDVPNVVDETIKESSML</sequence>
<feature type="transmembrane region" description="Helical" evidence="5">
    <location>
        <begin position="111"/>
        <end position="132"/>
    </location>
</feature>
<gene>
    <name evidence="6" type="ORF">E0F26_08375</name>
</gene>
<keyword evidence="7" id="KW-1185">Reference proteome</keyword>
<keyword evidence="3 5" id="KW-1133">Transmembrane helix</keyword>
<evidence type="ECO:0000256" key="4">
    <source>
        <dbReference type="ARBA" id="ARBA00023136"/>
    </source>
</evidence>
<organism evidence="6 7">
    <name type="scientific">Candidatus Paraluminiphilus aquimaris</name>
    <dbReference type="NCBI Taxonomy" id="2518994"/>
    <lineage>
        <taxon>Bacteria</taxon>
        <taxon>Pseudomonadati</taxon>
        <taxon>Pseudomonadota</taxon>
        <taxon>Gammaproteobacteria</taxon>
        <taxon>Cellvibrionales</taxon>
        <taxon>Halieaceae</taxon>
        <taxon>Candidatus Paraluminiphilus</taxon>
    </lineage>
</organism>
<feature type="transmembrane region" description="Helical" evidence="5">
    <location>
        <begin position="17"/>
        <end position="36"/>
    </location>
</feature>
<dbReference type="Pfam" id="PF02674">
    <property type="entry name" value="Colicin_V"/>
    <property type="match status" value="1"/>
</dbReference>
<comment type="subcellular location">
    <subcellularLocation>
        <location evidence="1">Membrane</location>
        <topology evidence="1">Multi-pass membrane protein</topology>
    </subcellularLocation>
</comment>
<dbReference type="InterPro" id="IPR052719">
    <property type="entry name" value="CvpA-like"/>
</dbReference>
<accession>A0ABY6Q764</accession>
<proteinExistence type="predicted"/>
<evidence type="ECO:0000256" key="3">
    <source>
        <dbReference type="ARBA" id="ARBA00022989"/>
    </source>
</evidence>
<dbReference type="InterPro" id="IPR003825">
    <property type="entry name" value="Colicin-V_CvpA"/>
</dbReference>
<feature type="transmembrane region" description="Helical" evidence="5">
    <location>
        <begin position="42"/>
        <end position="60"/>
    </location>
</feature>
<evidence type="ECO:0000256" key="2">
    <source>
        <dbReference type="ARBA" id="ARBA00022692"/>
    </source>
</evidence>
<dbReference type="EMBL" id="CP036501">
    <property type="protein sequence ID" value="UZP74753.1"/>
    <property type="molecule type" value="Genomic_DNA"/>
</dbReference>
<dbReference type="RefSeq" id="WP_279241213.1">
    <property type="nucleotide sequence ID" value="NZ_CP036501.1"/>
</dbReference>
<dbReference type="PANTHER" id="PTHR36926:SF1">
    <property type="entry name" value="COLICIN V PRODUCTION PROTEIN"/>
    <property type="match status" value="1"/>
</dbReference>
<keyword evidence="2 5" id="KW-0812">Transmembrane</keyword>
<evidence type="ECO:0000256" key="5">
    <source>
        <dbReference type="SAM" id="Phobius"/>
    </source>
</evidence>
<name>A0ABY6Q764_9GAMM</name>
<evidence type="ECO:0000313" key="6">
    <source>
        <dbReference type="EMBL" id="UZP74753.1"/>
    </source>
</evidence>
<dbReference type="PANTHER" id="PTHR36926">
    <property type="entry name" value="COLICIN V PRODUCTION PROTEIN"/>
    <property type="match status" value="1"/>
</dbReference>